<protein>
    <submittedName>
        <fullName evidence="2">Uncharacterized protein</fullName>
    </submittedName>
</protein>
<dbReference type="HOGENOM" id="CLU_096783_0_0_14"/>
<dbReference type="KEGG" id="mhf:MHF_0969"/>
<gene>
    <name evidence="2" type="ordered locus">MHF_0969</name>
</gene>
<accession>F6FJ26</accession>
<evidence type="ECO:0000313" key="2">
    <source>
        <dbReference type="EMBL" id="AEG73224.1"/>
    </source>
</evidence>
<dbReference type="AlphaFoldDB" id="F6FJ26"/>
<proteinExistence type="predicted"/>
<name>F6FJ26_MYCHI</name>
<evidence type="ECO:0000313" key="3">
    <source>
        <dbReference type="Proteomes" id="UP000007952"/>
    </source>
</evidence>
<organism evidence="2 3">
    <name type="scientific">Mycoplasma haemofelis (strain Ohio2)</name>
    <dbReference type="NCBI Taxonomy" id="859194"/>
    <lineage>
        <taxon>Bacteria</taxon>
        <taxon>Bacillati</taxon>
        <taxon>Mycoplasmatota</taxon>
        <taxon>Mollicutes</taxon>
        <taxon>Mycoplasmataceae</taxon>
        <taxon>Mycoplasma</taxon>
    </lineage>
</organism>
<reference key="2">
    <citation type="submission" date="2011-05" db="EMBL/GenBank/DDBJ databases">
        <title>The Genome of Mycoplasma haemofelis Strain Ohio2, a pathogenic hemoplasma of the cat.</title>
        <authorList>
            <person name="Santos A.P."/>
            <person name="Guimaraes A.M.S."/>
            <person name="SanMiguel P.J."/>
            <person name="Martin S.W."/>
            <person name="Messick J.B."/>
        </authorList>
    </citation>
    <scope>NUCLEOTIDE SEQUENCE</scope>
    <source>
        <strain>Ohio2</strain>
    </source>
</reference>
<evidence type="ECO:0000256" key="1">
    <source>
        <dbReference type="SAM" id="MobiDB-lite"/>
    </source>
</evidence>
<dbReference type="BioCyc" id="MHAE859194:G1GR7-962-MONOMER"/>
<sequence>MSLHKSLAMAGGTATAVGGGVLVSKSSLFPDTPSPTTSQQKETFRQKYSSAILRSEDALWETKFSGLSGNAQPTHEKLKEAKTKHTSHSNEAKTLHKEGCQAIYDSEWEGSSYLNDFKSYCSKTITDAMKDIGTWIEQESSKGDKWDPKLTNLSKHDENQNGVLSSALKGLKAKLTPSSGTSSNRDEEKRTSLNNWCKEAKVSVFLGEEDTQFKHAKLYCVEEKAASTQNAR</sequence>
<dbReference type="EMBL" id="CP002808">
    <property type="protein sequence ID" value="AEG73224.1"/>
    <property type="molecule type" value="Genomic_DNA"/>
</dbReference>
<dbReference type="STRING" id="859194.MHF_0969"/>
<feature type="region of interest" description="Disordered" evidence="1">
    <location>
        <begin position="168"/>
        <end position="191"/>
    </location>
</feature>
<reference evidence="2 3" key="1">
    <citation type="journal article" date="2011" name="J. Bacteriol.">
        <title>Complete genome sequences of two hemotropic Mycoplasmas, Mycoplasma haemofelis strain Ohio2 and Mycoplasma suis strain Illinois.</title>
        <authorList>
            <person name="Messick J.B."/>
            <person name="Santos A.P."/>
            <person name="Guimaraes A.M."/>
        </authorList>
    </citation>
    <scope>NUCLEOTIDE SEQUENCE [LARGE SCALE GENOMIC DNA]</scope>
    <source>
        <strain evidence="2 3">Ohio2</strain>
    </source>
</reference>
<feature type="region of interest" description="Disordered" evidence="1">
    <location>
        <begin position="25"/>
        <end position="45"/>
    </location>
</feature>
<dbReference type="Proteomes" id="UP000007952">
    <property type="component" value="Chromosome"/>
</dbReference>